<dbReference type="InterPro" id="IPR001940">
    <property type="entry name" value="Peptidase_S1C"/>
</dbReference>
<evidence type="ECO:0000313" key="3">
    <source>
        <dbReference type="Proteomes" id="UP000594263"/>
    </source>
</evidence>
<dbReference type="EnsemblPlants" id="Kaladp0055s0427.2.v1.1">
    <property type="protein sequence ID" value="Kaladp0055s0427.2.v1.1"/>
    <property type="gene ID" value="Kaladp0055s0427.v1.1"/>
</dbReference>
<reference evidence="2" key="1">
    <citation type="submission" date="2021-01" db="UniProtKB">
        <authorList>
            <consortium name="EnsemblPlants"/>
        </authorList>
    </citation>
    <scope>IDENTIFICATION</scope>
</reference>
<proteinExistence type="inferred from homology"/>
<dbReference type="PANTHER" id="PTHR22939:SF125">
    <property type="entry name" value="PROTEASE DO-LIKE 14-RELATED"/>
    <property type="match status" value="1"/>
</dbReference>
<protein>
    <submittedName>
        <fullName evidence="2">Uncharacterized protein</fullName>
    </submittedName>
</protein>
<dbReference type="Proteomes" id="UP000594263">
    <property type="component" value="Unplaced"/>
</dbReference>
<dbReference type="Gene3D" id="2.40.10.120">
    <property type="match status" value="1"/>
</dbReference>
<comment type="similarity">
    <text evidence="1">Belongs to the peptidase S1C family.</text>
</comment>
<keyword evidence="3" id="KW-1185">Reference proteome</keyword>
<name>A0A7N0U677_KALFE</name>
<dbReference type="InterPro" id="IPR009003">
    <property type="entry name" value="Peptidase_S1_PA"/>
</dbReference>
<dbReference type="SUPFAM" id="SSF50494">
    <property type="entry name" value="Trypsin-like serine proteases"/>
    <property type="match status" value="1"/>
</dbReference>
<dbReference type="PRINTS" id="PR00834">
    <property type="entry name" value="PROTEASES2C"/>
</dbReference>
<organism evidence="2 3">
    <name type="scientific">Kalanchoe fedtschenkoi</name>
    <name type="common">Lavender scallops</name>
    <name type="synonym">South American air plant</name>
    <dbReference type="NCBI Taxonomy" id="63787"/>
    <lineage>
        <taxon>Eukaryota</taxon>
        <taxon>Viridiplantae</taxon>
        <taxon>Streptophyta</taxon>
        <taxon>Embryophyta</taxon>
        <taxon>Tracheophyta</taxon>
        <taxon>Spermatophyta</taxon>
        <taxon>Magnoliopsida</taxon>
        <taxon>eudicotyledons</taxon>
        <taxon>Gunneridae</taxon>
        <taxon>Pentapetalae</taxon>
        <taxon>Saxifragales</taxon>
        <taxon>Crassulaceae</taxon>
        <taxon>Kalanchoe</taxon>
    </lineage>
</organism>
<evidence type="ECO:0000256" key="1">
    <source>
        <dbReference type="ARBA" id="ARBA00010541"/>
    </source>
</evidence>
<dbReference type="GO" id="GO:0004252">
    <property type="term" value="F:serine-type endopeptidase activity"/>
    <property type="evidence" value="ECO:0007669"/>
    <property type="project" value="InterPro"/>
</dbReference>
<evidence type="ECO:0000313" key="2">
    <source>
        <dbReference type="EnsemblPlants" id="Kaladp0055s0427.2.v1.1"/>
    </source>
</evidence>
<dbReference type="GO" id="GO:0006508">
    <property type="term" value="P:proteolysis"/>
    <property type="evidence" value="ECO:0007669"/>
    <property type="project" value="InterPro"/>
</dbReference>
<accession>A0A7N0U677</accession>
<dbReference type="Gramene" id="Kaladp0055s0427.2.v1.1">
    <property type="protein sequence ID" value="Kaladp0055s0427.2.v1.1"/>
    <property type="gene ID" value="Kaladp0055s0427.v1.1"/>
</dbReference>
<dbReference type="AlphaFoldDB" id="A0A7N0U677"/>
<sequence length="322" mass="33870">MIRSLKKIRRSTSWYRSAAIAASASGFVYCSNPNNDPGNIVPGKMRYQLSWSLPILHETMSTSTSSWPSILPAYGILPPEISSVNFVSSVDSSKNSESGDGSKKSIVTAAAMVAPAVVIISIPWRDEKSTGSSSGSGTIIDPDGTILTCAHLLVDAHGRRNTSSGKVDVTLPDGRTFAGTILNADIHSDIGIVKINSKSPLPVAKLGSSHKLRPGDPVVTIGCPLSLHNTVTAGIVSCLDRKSSDIGLGGMPREYIQTDCATNKGNSGGPLVNLDGEVVGVHIMSIHTASGYSFAVPIDSVTKIIEDFKKHGCPSLAWIETD</sequence>
<dbReference type="Pfam" id="PF13365">
    <property type="entry name" value="Trypsin_2"/>
    <property type="match status" value="1"/>
</dbReference>
<dbReference type="PANTHER" id="PTHR22939">
    <property type="entry name" value="SERINE PROTEASE FAMILY S1C HTRA-RELATED"/>
    <property type="match status" value="1"/>
</dbReference>